<gene>
    <name evidence="1" type="ORF">LCGC14_2949570</name>
</gene>
<sequence length="60" mass="7241">QKRDYVREYTDGLLAEARSLRNRAEFESWRGVMDILIEFHEGQRPETLAMELKRRLESDE</sequence>
<reference evidence="1" key="1">
    <citation type="journal article" date="2015" name="Nature">
        <title>Complex archaea that bridge the gap between prokaryotes and eukaryotes.</title>
        <authorList>
            <person name="Spang A."/>
            <person name="Saw J.H."/>
            <person name="Jorgensen S.L."/>
            <person name="Zaremba-Niedzwiedzka K."/>
            <person name="Martijn J."/>
            <person name="Lind A.E."/>
            <person name="van Eijk R."/>
            <person name="Schleper C."/>
            <person name="Guy L."/>
            <person name="Ettema T.J."/>
        </authorList>
    </citation>
    <scope>NUCLEOTIDE SEQUENCE</scope>
</reference>
<accession>A0A0F9A6V9</accession>
<dbReference type="AlphaFoldDB" id="A0A0F9A6V9"/>
<feature type="non-terminal residue" evidence="1">
    <location>
        <position position="1"/>
    </location>
</feature>
<protein>
    <submittedName>
        <fullName evidence="1">Uncharacterized protein</fullName>
    </submittedName>
</protein>
<evidence type="ECO:0000313" key="1">
    <source>
        <dbReference type="EMBL" id="KKK67886.1"/>
    </source>
</evidence>
<organism evidence="1">
    <name type="scientific">marine sediment metagenome</name>
    <dbReference type="NCBI Taxonomy" id="412755"/>
    <lineage>
        <taxon>unclassified sequences</taxon>
        <taxon>metagenomes</taxon>
        <taxon>ecological metagenomes</taxon>
    </lineage>
</organism>
<name>A0A0F9A6V9_9ZZZZ</name>
<proteinExistence type="predicted"/>
<dbReference type="EMBL" id="LAZR01059393">
    <property type="protein sequence ID" value="KKK67886.1"/>
    <property type="molecule type" value="Genomic_DNA"/>
</dbReference>
<comment type="caution">
    <text evidence="1">The sequence shown here is derived from an EMBL/GenBank/DDBJ whole genome shotgun (WGS) entry which is preliminary data.</text>
</comment>